<reference evidence="1" key="1">
    <citation type="submission" date="2022-10" db="EMBL/GenBank/DDBJ databases">
        <authorList>
            <person name="Chen Y."/>
            <person name="Dougan E. K."/>
            <person name="Chan C."/>
            <person name="Rhodes N."/>
            <person name="Thang M."/>
        </authorList>
    </citation>
    <scope>NUCLEOTIDE SEQUENCE</scope>
</reference>
<sequence length="483" mass="55346">MGSTSLFERLEACLAEERAELEKRHGLLLQELMADPHFAAHDMLRQPEPNEVPVPFNRKAFASPLASATDDFWQLSGAASPSLDSAASLLLDEVKEENLQRASEKEDFDEQAVRVEVLKEVAKERARRKRRQAKIHSYVYSSDCEAMSSSLSEPQPPETDHKVPGPVNYWIGDEDPEAFASPLASATDDFWQLSGAASPSLDSAASLLLDEVKEENLQRASEKEDFDEQAWCMFWWHELWSSEAFEELLPFEAQRKQAAPAVLLQCLPFYLSVEDFLSFRLLCRETSDRKVWNRQIIAAVKPMRVEGYVEYFQFLFSSTDPNLVGPPPTLPRNCKGFETLVKHSEHWWKFGDQHAMLRFFETMRRWSRESNYAEVAHLLLYIAVDALQIDDKSLRHFFARDVLHWLEHGDELSQSLASKCLKNCEMGVGRFNKACLKALKHLTDEANEHHVWFAAMGGIETLERCERKRRQKLGKIGKKIGKP</sequence>
<evidence type="ECO:0000313" key="1">
    <source>
        <dbReference type="EMBL" id="CAI4010643.1"/>
    </source>
</evidence>
<organism evidence="1">
    <name type="scientific">Cladocopium goreaui</name>
    <dbReference type="NCBI Taxonomy" id="2562237"/>
    <lineage>
        <taxon>Eukaryota</taxon>
        <taxon>Sar</taxon>
        <taxon>Alveolata</taxon>
        <taxon>Dinophyceae</taxon>
        <taxon>Suessiales</taxon>
        <taxon>Symbiodiniaceae</taxon>
        <taxon>Cladocopium</taxon>
    </lineage>
</organism>
<evidence type="ECO:0000313" key="3">
    <source>
        <dbReference type="Proteomes" id="UP001152797"/>
    </source>
</evidence>
<proteinExistence type="predicted"/>
<dbReference type="EMBL" id="CAMXCT030004879">
    <property type="protein sequence ID" value="CAL4797955.1"/>
    <property type="molecule type" value="Genomic_DNA"/>
</dbReference>
<keyword evidence="3" id="KW-1185">Reference proteome</keyword>
<accession>A0A9P1DI81</accession>
<gene>
    <name evidence="1" type="ORF">C1SCF055_LOCUS35895</name>
</gene>
<name>A0A9P1DI81_9DINO</name>
<dbReference type="OrthoDB" id="419580at2759"/>
<reference evidence="2 3" key="2">
    <citation type="submission" date="2024-05" db="EMBL/GenBank/DDBJ databases">
        <authorList>
            <person name="Chen Y."/>
            <person name="Shah S."/>
            <person name="Dougan E. K."/>
            <person name="Thang M."/>
            <person name="Chan C."/>
        </authorList>
    </citation>
    <scope>NUCLEOTIDE SEQUENCE [LARGE SCALE GENOMIC DNA]</scope>
</reference>
<dbReference type="AlphaFoldDB" id="A0A9P1DI81"/>
<dbReference type="Proteomes" id="UP001152797">
    <property type="component" value="Unassembled WGS sequence"/>
</dbReference>
<comment type="caution">
    <text evidence="1">The sequence shown here is derived from an EMBL/GenBank/DDBJ whole genome shotgun (WGS) entry which is preliminary data.</text>
</comment>
<dbReference type="EMBL" id="CAMXCT010004879">
    <property type="protein sequence ID" value="CAI4010643.1"/>
    <property type="molecule type" value="Genomic_DNA"/>
</dbReference>
<evidence type="ECO:0000313" key="2">
    <source>
        <dbReference type="EMBL" id="CAL4797955.1"/>
    </source>
</evidence>
<dbReference type="EMBL" id="CAMXCT020004879">
    <property type="protein sequence ID" value="CAL1164018.1"/>
    <property type="molecule type" value="Genomic_DNA"/>
</dbReference>
<protein>
    <submittedName>
        <fullName evidence="1">Uncharacterized protein</fullName>
    </submittedName>
</protein>